<feature type="domain" description="Alpha/beta hydrolase fold-3" evidence="2">
    <location>
        <begin position="102"/>
        <end position="289"/>
    </location>
</feature>
<dbReference type="Gene3D" id="3.40.50.1820">
    <property type="entry name" value="alpha/beta hydrolase"/>
    <property type="match status" value="1"/>
</dbReference>
<reference evidence="3" key="1">
    <citation type="submission" date="2016-12" db="EMBL/GenBank/DDBJ databases">
        <title>The genomes of Aspergillus section Nigri reveals drivers in fungal speciation.</title>
        <authorList>
            <consortium name="DOE Joint Genome Institute"/>
            <person name="Vesth T.C."/>
            <person name="Nybo J."/>
            <person name="Theobald S."/>
            <person name="Brandl J."/>
            <person name="Frisvad J.C."/>
            <person name="Nielsen K.F."/>
            <person name="Lyhne E.K."/>
            <person name="Kogle M.E."/>
            <person name="Kuo A."/>
            <person name="Riley R."/>
            <person name="Clum A."/>
            <person name="Nolan M."/>
            <person name="Lipzen A."/>
            <person name="Salamov A."/>
            <person name="Henrissat B."/>
            <person name="Wiebenga A."/>
            <person name="De vries R.P."/>
            <person name="Grigoriev I.V."/>
            <person name="Mortensen U.H."/>
            <person name="Andersen M.R."/>
            <person name="Baker S.E."/>
        </authorList>
    </citation>
    <scope>NUCLEOTIDE SEQUENCE</scope>
    <source>
        <strain evidence="3">IBT 28561</strain>
    </source>
</reference>
<organism evidence="3 4">
    <name type="scientific">Aspergillus campestris (strain IBT 28561)</name>
    <dbReference type="NCBI Taxonomy" id="1392248"/>
    <lineage>
        <taxon>Eukaryota</taxon>
        <taxon>Fungi</taxon>
        <taxon>Dikarya</taxon>
        <taxon>Ascomycota</taxon>
        <taxon>Pezizomycotina</taxon>
        <taxon>Eurotiomycetes</taxon>
        <taxon>Eurotiomycetidae</taxon>
        <taxon>Eurotiales</taxon>
        <taxon>Aspergillaceae</taxon>
        <taxon>Aspergillus</taxon>
        <taxon>Aspergillus subgen. Circumdati</taxon>
    </lineage>
</organism>
<dbReference type="OrthoDB" id="408631at2759"/>
<keyword evidence="1" id="KW-0378">Hydrolase</keyword>
<protein>
    <submittedName>
        <fullName evidence="3">Alpha/beta-hydrolase</fullName>
    </submittedName>
</protein>
<dbReference type="Pfam" id="PF07859">
    <property type="entry name" value="Abhydrolase_3"/>
    <property type="match status" value="1"/>
</dbReference>
<dbReference type="InterPro" id="IPR029058">
    <property type="entry name" value="AB_hydrolase_fold"/>
</dbReference>
<gene>
    <name evidence="3" type="ORF">P168DRAFT_302167</name>
</gene>
<dbReference type="EMBL" id="MSFM01000002">
    <property type="protein sequence ID" value="PKY07205.1"/>
    <property type="molecule type" value="Genomic_DNA"/>
</dbReference>
<dbReference type="AlphaFoldDB" id="A0A2I1DBG5"/>
<sequence>MEIAMADDRTPLLRDAAIQPQQQLARPKQRWSLLTRLSFICRIWVIKVAVRIAVSLARRLRISQFRPQSTYRKHYPVGQRMWNDVWIPSSHEAGQTHPLYIDIHGGGFATGDPSHDGEFCRYLADEHGICVVSVNYPKAPRYQFPCQTDDLVQTVRCVLADESLPVDRDRVAMGGFSAGGNLSLSVALRDEMQGSSIKGVLAWYPVTDFSGRYKGAYRADQYGMRDVLEGVSDTFYYSYVPDGQNLRDPFLSPVYADRGRLPPKIFFIGAEHDNLCREAECAARVYAEGKETRQPIGEVNDWTVNGIRWKRVTGAQHGFNFVRRWVREREEFRHVLTQQAYADAARWLKTEIYDSKD</sequence>
<evidence type="ECO:0000313" key="3">
    <source>
        <dbReference type="EMBL" id="PKY07205.1"/>
    </source>
</evidence>
<evidence type="ECO:0000313" key="4">
    <source>
        <dbReference type="Proteomes" id="UP000234254"/>
    </source>
</evidence>
<proteinExistence type="predicted"/>
<evidence type="ECO:0000259" key="2">
    <source>
        <dbReference type="Pfam" id="PF07859"/>
    </source>
</evidence>
<dbReference type="VEuPathDB" id="FungiDB:P168DRAFT_302167"/>
<evidence type="ECO:0000256" key="1">
    <source>
        <dbReference type="ARBA" id="ARBA00022801"/>
    </source>
</evidence>
<dbReference type="InterPro" id="IPR013094">
    <property type="entry name" value="AB_hydrolase_3"/>
</dbReference>
<dbReference type="GO" id="GO:0016787">
    <property type="term" value="F:hydrolase activity"/>
    <property type="evidence" value="ECO:0007669"/>
    <property type="project" value="UniProtKB-KW"/>
</dbReference>
<dbReference type="PANTHER" id="PTHR48081:SF8">
    <property type="entry name" value="ALPHA_BETA HYDROLASE FOLD-3 DOMAIN-CONTAINING PROTEIN-RELATED"/>
    <property type="match status" value="1"/>
</dbReference>
<dbReference type="SUPFAM" id="SSF53474">
    <property type="entry name" value="alpha/beta-Hydrolases"/>
    <property type="match status" value="1"/>
</dbReference>
<dbReference type="RefSeq" id="XP_024695799.1">
    <property type="nucleotide sequence ID" value="XM_024838629.1"/>
</dbReference>
<accession>A0A2I1DBG5</accession>
<keyword evidence="4" id="KW-1185">Reference proteome</keyword>
<dbReference type="PANTHER" id="PTHR48081">
    <property type="entry name" value="AB HYDROLASE SUPERFAMILY PROTEIN C4A8.06C"/>
    <property type="match status" value="1"/>
</dbReference>
<name>A0A2I1DBG5_ASPC2</name>
<dbReference type="GeneID" id="36546153"/>
<comment type="caution">
    <text evidence="3">The sequence shown here is derived from an EMBL/GenBank/DDBJ whole genome shotgun (WGS) entry which is preliminary data.</text>
</comment>
<dbReference type="Proteomes" id="UP000234254">
    <property type="component" value="Unassembled WGS sequence"/>
</dbReference>
<dbReference type="InterPro" id="IPR050300">
    <property type="entry name" value="GDXG_lipolytic_enzyme"/>
</dbReference>